<evidence type="ECO:0000256" key="4">
    <source>
        <dbReference type="ARBA" id="ARBA00022777"/>
    </source>
</evidence>
<dbReference type="Pfam" id="PF00069">
    <property type="entry name" value="Pkinase"/>
    <property type="match status" value="1"/>
</dbReference>
<dbReference type="Gene3D" id="1.10.510.10">
    <property type="entry name" value="Transferase(Phosphotransferase) domain 1"/>
    <property type="match status" value="1"/>
</dbReference>
<comment type="similarity">
    <text evidence="7">Belongs to the protein kinase superfamily.</text>
</comment>
<keyword evidence="1 7" id="KW-0723">Serine/threonine-protein kinase</keyword>
<keyword evidence="2" id="KW-0808">Transferase</keyword>
<reference evidence="11 12" key="1">
    <citation type="submission" date="2019-05" db="EMBL/GenBank/DDBJ databases">
        <title>Emergence of the Ug99 lineage of the wheat stem rust pathogen through somatic hybridization.</title>
        <authorList>
            <person name="Li F."/>
            <person name="Upadhyaya N.M."/>
            <person name="Sperschneider J."/>
            <person name="Matny O."/>
            <person name="Nguyen-Phuc H."/>
            <person name="Mago R."/>
            <person name="Raley C."/>
            <person name="Miller M.E."/>
            <person name="Silverstein K.A.T."/>
            <person name="Henningsen E."/>
            <person name="Hirsch C.D."/>
            <person name="Visser B."/>
            <person name="Pretorius Z.A."/>
            <person name="Steffenson B.J."/>
            <person name="Schwessinger B."/>
            <person name="Dodds P.N."/>
            <person name="Figueroa M."/>
        </authorList>
    </citation>
    <scope>NUCLEOTIDE SEQUENCE [LARGE SCALE GENOMIC DNA]</scope>
    <source>
        <strain evidence="9">21-0</strain>
        <strain evidence="10 12">Ug99</strain>
    </source>
</reference>
<dbReference type="InterPro" id="IPR008271">
    <property type="entry name" value="Ser/Thr_kinase_AS"/>
</dbReference>
<dbReference type="SUPFAM" id="SSF56112">
    <property type="entry name" value="Protein kinase-like (PK-like)"/>
    <property type="match status" value="1"/>
</dbReference>
<sequence length="274" mass="30576">MSQIHPVDVDIIPGLRIQTHSVLGQGGFGIVYLAQSIVPGDSTTRAVKVIHKTHGRVSTAIADEIWFHSALSAHNHPNILSLIQTLETPTLSILVMPYMARGTLAHQIFDRGHFLSHPGHIKPIFSQITSAVRFCHAQGVAHRDIKPENILCGFDQVYLTDFGLATDLRHSTNKCGTRAYMSPECLGSFDTSLCFYDTFANDIWSLGIVLMNLLGSAQPWREARSYDPHFRAFVAQDTSLFNPIGESFEYSFILQMLCLEDRRMTAHQVLQALL</sequence>
<evidence type="ECO:0000313" key="12">
    <source>
        <dbReference type="Proteomes" id="UP000325313"/>
    </source>
</evidence>
<dbReference type="PROSITE" id="PS00108">
    <property type="entry name" value="PROTEIN_KINASE_ST"/>
    <property type="match status" value="1"/>
</dbReference>
<dbReference type="EMBL" id="VDEP01000378">
    <property type="protein sequence ID" value="KAA1092038.1"/>
    <property type="molecule type" value="Genomic_DNA"/>
</dbReference>
<organism evidence="9 11">
    <name type="scientific">Puccinia graminis f. sp. tritici</name>
    <dbReference type="NCBI Taxonomy" id="56615"/>
    <lineage>
        <taxon>Eukaryota</taxon>
        <taxon>Fungi</taxon>
        <taxon>Dikarya</taxon>
        <taxon>Basidiomycota</taxon>
        <taxon>Pucciniomycotina</taxon>
        <taxon>Pucciniomycetes</taxon>
        <taxon>Pucciniales</taxon>
        <taxon>Pucciniaceae</taxon>
        <taxon>Puccinia</taxon>
    </lineage>
</organism>
<proteinExistence type="inferred from homology"/>
<dbReference type="Proteomes" id="UP000325313">
    <property type="component" value="Unassembled WGS sequence"/>
</dbReference>
<keyword evidence="4" id="KW-0418">Kinase</keyword>
<evidence type="ECO:0000256" key="5">
    <source>
        <dbReference type="ARBA" id="ARBA00022840"/>
    </source>
</evidence>
<evidence type="ECO:0000313" key="10">
    <source>
        <dbReference type="EMBL" id="KAA1092038.1"/>
    </source>
</evidence>
<dbReference type="PROSITE" id="PS50011">
    <property type="entry name" value="PROTEIN_KINASE_DOM"/>
    <property type="match status" value="1"/>
</dbReference>
<evidence type="ECO:0000256" key="3">
    <source>
        <dbReference type="ARBA" id="ARBA00022741"/>
    </source>
</evidence>
<feature type="binding site" evidence="6">
    <location>
        <position position="48"/>
    </location>
    <ligand>
        <name>ATP</name>
        <dbReference type="ChEBI" id="CHEBI:30616"/>
    </ligand>
</feature>
<evidence type="ECO:0000313" key="9">
    <source>
        <dbReference type="EMBL" id="KAA1080681.1"/>
    </source>
</evidence>
<comment type="caution">
    <text evidence="9">The sequence shown here is derived from an EMBL/GenBank/DDBJ whole genome shotgun (WGS) entry which is preliminary data.</text>
</comment>
<dbReference type="InterPro" id="IPR000719">
    <property type="entry name" value="Prot_kinase_dom"/>
</dbReference>
<dbReference type="PANTHER" id="PTHR24349">
    <property type="entry name" value="SERINE/THREONINE-PROTEIN KINASE"/>
    <property type="match status" value="1"/>
</dbReference>
<dbReference type="InterPro" id="IPR050205">
    <property type="entry name" value="CDPK_Ser/Thr_kinases"/>
</dbReference>
<name>A0A5B0MUH0_PUCGR</name>
<dbReference type="SMART" id="SM00220">
    <property type="entry name" value="S_TKc"/>
    <property type="match status" value="1"/>
</dbReference>
<dbReference type="GO" id="GO:0005524">
    <property type="term" value="F:ATP binding"/>
    <property type="evidence" value="ECO:0007669"/>
    <property type="project" value="UniProtKB-UniRule"/>
</dbReference>
<dbReference type="InterPro" id="IPR011009">
    <property type="entry name" value="Kinase-like_dom_sf"/>
</dbReference>
<dbReference type="Proteomes" id="UP000324748">
    <property type="component" value="Unassembled WGS sequence"/>
</dbReference>
<keyword evidence="11" id="KW-1185">Reference proteome</keyword>
<evidence type="ECO:0000256" key="2">
    <source>
        <dbReference type="ARBA" id="ARBA00022679"/>
    </source>
</evidence>
<evidence type="ECO:0000256" key="7">
    <source>
        <dbReference type="RuleBase" id="RU000304"/>
    </source>
</evidence>
<protein>
    <recommendedName>
        <fullName evidence="8">Protein kinase domain-containing protein</fullName>
    </recommendedName>
</protein>
<dbReference type="GO" id="GO:0004674">
    <property type="term" value="F:protein serine/threonine kinase activity"/>
    <property type="evidence" value="ECO:0007669"/>
    <property type="project" value="UniProtKB-KW"/>
</dbReference>
<dbReference type="AlphaFoldDB" id="A0A5B0MUH0"/>
<accession>A0A5B0MUH0</accession>
<keyword evidence="3 6" id="KW-0547">Nucleotide-binding</keyword>
<keyword evidence="5 6" id="KW-0067">ATP-binding</keyword>
<dbReference type="PROSITE" id="PS00107">
    <property type="entry name" value="PROTEIN_KINASE_ATP"/>
    <property type="match status" value="1"/>
</dbReference>
<evidence type="ECO:0000313" key="11">
    <source>
        <dbReference type="Proteomes" id="UP000324748"/>
    </source>
</evidence>
<dbReference type="OrthoDB" id="541276at2759"/>
<dbReference type="InterPro" id="IPR017441">
    <property type="entry name" value="Protein_kinase_ATP_BS"/>
</dbReference>
<feature type="domain" description="Protein kinase" evidence="8">
    <location>
        <begin position="17"/>
        <end position="274"/>
    </location>
</feature>
<gene>
    <name evidence="9" type="ORF">PGT21_017071</name>
    <name evidence="10" type="ORF">PGTUg99_003930</name>
</gene>
<dbReference type="EMBL" id="VSWC01000131">
    <property type="protein sequence ID" value="KAA1080681.1"/>
    <property type="molecule type" value="Genomic_DNA"/>
</dbReference>
<evidence type="ECO:0000259" key="8">
    <source>
        <dbReference type="PROSITE" id="PS50011"/>
    </source>
</evidence>
<evidence type="ECO:0000256" key="1">
    <source>
        <dbReference type="ARBA" id="ARBA00022527"/>
    </source>
</evidence>
<evidence type="ECO:0000256" key="6">
    <source>
        <dbReference type="PROSITE-ProRule" id="PRU10141"/>
    </source>
</evidence>